<keyword evidence="10" id="KW-0479">Metal-binding</keyword>
<dbReference type="GO" id="GO:0006364">
    <property type="term" value="P:rRNA processing"/>
    <property type="evidence" value="ECO:0007669"/>
    <property type="project" value="InterPro"/>
</dbReference>
<keyword evidence="16" id="KW-0464">Manganese</keyword>
<feature type="domain" description="DRBM" evidence="23">
    <location>
        <begin position="886"/>
        <end position="961"/>
    </location>
</feature>
<evidence type="ECO:0000313" key="27">
    <source>
        <dbReference type="Proteomes" id="UP000014760"/>
    </source>
</evidence>
<dbReference type="PROSITE" id="PS50142">
    <property type="entry name" value="RNASE_3_2"/>
    <property type="match status" value="2"/>
</dbReference>
<name>R7TLJ0_CAPTE</name>
<dbReference type="EnsemblMetazoa" id="CapteT165112">
    <property type="protein sequence ID" value="CapteP165112"/>
    <property type="gene ID" value="CapteG165112"/>
</dbReference>
<dbReference type="PROSITE" id="PS50137">
    <property type="entry name" value="DS_RBD"/>
    <property type="match status" value="1"/>
</dbReference>
<keyword evidence="12" id="KW-0255">Endonuclease</keyword>
<dbReference type="STRING" id="283909.R7TLJ0"/>
<evidence type="ECO:0000256" key="8">
    <source>
        <dbReference type="ARBA" id="ARBA00022517"/>
    </source>
</evidence>
<evidence type="ECO:0000256" key="2">
    <source>
        <dbReference type="ARBA" id="ARBA00001936"/>
    </source>
</evidence>
<dbReference type="EMBL" id="AMQN01000380">
    <property type="status" value="NOT_ANNOTATED_CDS"/>
    <property type="molecule type" value="Genomic_DNA"/>
</dbReference>
<comment type="cofactor">
    <cofactor evidence="3">
        <name>Mg(2+)</name>
        <dbReference type="ChEBI" id="CHEBI:18420"/>
    </cofactor>
</comment>
<dbReference type="InterPro" id="IPR036389">
    <property type="entry name" value="RNase_III_sf"/>
</dbReference>
<keyword evidence="27" id="KW-1185">Reference proteome</keyword>
<dbReference type="HOGENOM" id="CLU_004383_0_0_1"/>
<dbReference type="InterPro" id="IPR014720">
    <property type="entry name" value="dsRBD_dom"/>
</dbReference>
<dbReference type="SUPFAM" id="SSF54768">
    <property type="entry name" value="dsRNA-binding domain-like"/>
    <property type="match status" value="1"/>
</dbReference>
<dbReference type="AlphaFoldDB" id="R7TLJ0"/>
<feature type="domain" description="RNase III" evidence="24">
    <location>
        <begin position="503"/>
        <end position="682"/>
    </location>
</feature>
<dbReference type="SUPFAM" id="SSF69065">
    <property type="entry name" value="RNase III domain-like"/>
    <property type="match status" value="2"/>
</dbReference>
<keyword evidence="15 21" id="KW-0694">RNA-binding</keyword>
<comment type="similarity">
    <text evidence="5">Belongs to the ribonuclease III family.</text>
</comment>
<dbReference type="GO" id="GO:0004525">
    <property type="term" value="F:ribonuclease III activity"/>
    <property type="evidence" value="ECO:0007669"/>
    <property type="project" value="UniProtKB-EC"/>
</dbReference>
<reference evidence="27" key="1">
    <citation type="submission" date="2012-12" db="EMBL/GenBank/DDBJ databases">
        <authorList>
            <person name="Hellsten U."/>
            <person name="Grimwood J."/>
            <person name="Chapman J.A."/>
            <person name="Shapiro H."/>
            <person name="Aerts A."/>
            <person name="Otillar R.P."/>
            <person name="Terry A.Y."/>
            <person name="Boore J.L."/>
            <person name="Simakov O."/>
            <person name="Marletaz F."/>
            <person name="Cho S.-J."/>
            <person name="Edsinger-Gonzales E."/>
            <person name="Havlak P."/>
            <person name="Kuo D.-H."/>
            <person name="Larsson T."/>
            <person name="Lv J."/>
            <person name="Arendt D."/>
            <person name="Savage R."/>
            <person name="Osoegawa K."/>
            <person name="de Jong P."/>
            <person name="Lindberg D.R."/>
            <person name="Seaver E.C."/>
            <person name="Weisblat D.A."/>
            <person name="Putnam N.H."/>
            <person name="Grigoriev I.V."/>
            <person name="Rokhsar D.S."/>
        </authorList>
    </citation>
    <scope>NUCLEOTIDE SEQUENCE</scope>
    <source>
        <strain evidence="27">I ESC-2004</strain>
    </source>
</reference>
<evidence type="ECO:0000256" key="5">
    <source>
        <dbReference type="ARBA" id="ARBA00010183"/>
    </source>
</evidence>
<dbReference type="PANTHER" id="PTHR11207">
    <property type="entry name" value="RIBONUCLEASE III"/>
    <property type="match status" value="1"/>
</dbReference>
<dbReference type="Pfam" id="PF00636">
    <property type="entry name" value="Ribonuclease_3"/>
    <property type="match status" value="1"/>
</dbReference>
<comment type="catalytic activity">
    <reaction evidence="1">
        <text>Endonucleolytic cleavage to 5'-phosphomonoester.</text>
        <dbReference type="EC" id="3.1.26.3"/>
    </reaction>
</comment>
<evidence type="ECO:0000259" key="24">
    <source>
        <dbReference type="PROSITE" id="PS50142"/>
    </source>
</evidence>
<organism evidence="25">
    <name type="scientific">Capitella teleta</name>
    <name type="common">Polychaete worm</name>
    <dbReference type="NCBI Taxonomy" id="283909"/>
    <lineage>
        <taxon>Eukaryota</taxon>
        <taxon>Metazoa</taxon>
        <taxon>Spiralia</taxon>
        <taxon>Lophotrochozoa</taxon>
        <taxon>Annelida</taxon>
        <taxon>Polychaeta</taxon>
        <taxon>Sedentaria</taxon>
        <taxon>Scolecida</taxon>
        <taxon>Capitellidae</taxon>
        <taxon>Capitella</taxon>
    </lineage>
</organism>
<dbReference type="InterPro" id="IPR044442">
    <property type="entry name" value="RNAse_III_DSRM__animal"/>
</dbReference>
<evidence type="ECO:0000256" key="20">
    <source>
        <dbReference type="ARBA" id="ARBA00083702"/>
    </source>
</evidence>
<dbReference type="FunFam" id="3.30.160.20:FF:000012">
    <property type="entry name" value="Drosha ribonuclease III"/>
    <property type="match status" value="1"/>
</dbReference>
<dbReference type="OrthoDB" id="67027at2759"/>
<dbReference type="CDD" id="cd00593">
    <property type="entry name" value="RIBOc"/>
    <property type="match status" value="2"/>
</dbReference>
<evidence type="ECO:0000256" key="22">
    <source>
        <dbReference type="SAM" id="MobiDB-lite"/>
    </source>
</evidence>
<evidence type="ECO:0000256" key="3">
    <source>
        <dbReference type="ARBA" id="ARBA00001946"/>
    </source>
</evidence>
<keyword evidence="13" id="KW-0378">Hydrolase</keyword>
<dbReference type="Proteomes" id="UP000014760">
    <property type="component" value="Unassembled WGS sequence"/>
</dbReference>
<dbReference type="SMART" id="SM00358">
    <property type="entry name" value="DSRM"/>
    <property type="match status" value="1"/>
</dbReference>
<dbReference type="PROSITE" id="PS00517">
    <property type="entry name" value="RNASE_3_1"/>
    <property type="match status" value="1"/>
</dbReference>
<dbReference type="FunCoup" id="R7TLJ0">
    <property type="interactions" value="1935"/>
</dbReference>
<feature type="region of interest" description="Disordered" evidence="22">
    <location>
        <begin position="977"/>
        <end position="1087"/>
    </location>
</feature>
<dbReference type="OMA" id="ENFTIHE"/>
<keyword evidence="9" id="KW-0540">Nuclease</keyword>
<evidence type="ECO:0000256" key="1">
    <source>
        <dbReference type="ARBA" id="ARBA00000109"/>
    </source>
</evidence>
<gene>
    <name evidence="25" type="ORF">CAPTEDRAFT_165112</name>
</gene>
<feature type="region of interest" description="Disordered" evidence="22">
    <location>
        <begin position="89"/>
        <end position="142"/>
    </location>
</feature>
<comment type="cofactor">
    <cofactor evidence="2">
        <name>Mn(2+)</name>
        <dbReference type="ChEBI" id="CHEBI:29035"/>
    </cofactor>
</comment>
<evidence type="ECO:0000313" key="26">
    <source>
        <dbReference type="EnsemblMetazoa" id="CapteP165112"/>
    </source>
</evidence>
<dbReference type="InterPro" id="IPR011907">
    <property type="entry name" value="RNase_III"/>
</dbReference>
<evidence type="ECO:0000256" key="9">
    <source>
        <dbReference type="ARBA" id="ARBA00022722"/>
    </source>
</evidence>
<evidence type="ECO:0000256" key="14">
    <source>
        <dbReference type="ARBA" id="ARBA00022842"/>
    </source>
</evidence>
<dbReference type="FunFam" id="1.10.1520.10:FF:000002">
    <property type="entry name" value="Drosha ribonuclease III"/>
    <property type="match status" value="1"/>
</dbReference>
<evidence type="ECO:0000256" key="7">
    <source>
        <dbReference type="ARBA" id="ARBA00017706"/>
    </source>
</evidence>
<feature type="compositionally biased region" description="Basic and acidic residues" evidence="22">
    <location>
        <begin position="1041"/>
        <end position="1087"/>
    </location>
</feature>
<evidence type="ECO:0000256" key="17">
    <source>
        <dbReference type="ARBA" id="ARBA00023242"/>
    </source>
</evidence>
<evidence type="ECO:0000256" key="21">
    <source>
        <dbReference type="PROSITE-ProRule" id="PRU00266"/>
    </source>
</evidence>
<dbReference type="Gene3D" id="3.30.160.20">
    <property type="match status" value="1"/>
</dbReference>
<feature type="domain" description="RNase III" evidence="24">
    <location>
        <begin position="734"/>
        <end position="859"/>
    </location>
</feature>
<protein>
    <recommendedName>
        <fullName evidence="7">Ribonuclease 3</fullName>
        <ecNumber evidence="6">3.1.26.3</ecNumber>
    </recommendedName>
    <alternativeName>
        <fullName evidence="18">Ribonuclease III</fullName>
    </alternativeName>
    <alternativeName>
        <fullName evidence="19 20">protein Drosha</fullName>
    </alternativeName>
</protein>
<comment type="subcellular location">
    <subcellularLocation>
        <location evidence="4">Nucleus</location>
    </subcellularLocation>
</comment>
<dbReference type="Gene3D" id="1.10.1520.10">
    <property type="entry name" value="Ribonuclease III domain"/>
    <property type="match status" value="2"/>
</dbReference>
<evidence type="ECO:0000256" key="13">
    <source>
        <dbReference type="ARBA" id="ARBA00022801"/>
    </source>
</evidence>
<feature type="compositionally biased region" description="Acidic residues" evidence="22">
    <location>
        <begin position="117"/>
        <end position="127"/>
    </location>
</feature>
<dbReference type="SMART" id="SM00535">
    <property type="entry name" value="RIBOc"/>
    <property type="match status" value="2"/>
</dbReference>
<dbReference type="PANTHER" id="PTHR11207:SF0">
    <property type="entry name" value="RIBONUCLEASE 3"/>
    <property type="match status" value="1"/>
</dbReference>
<dbReference type="EC" id="3.1.26.3" evidence="6"/>
<evidence type="ECO:0000256" key="4">
    <source>
        <dbReference type="ARBA" id="ARBA00004123"/>
    </source>
</evidence>
<dbReference type="Pfam" id="PF14622">
    <property type="entry name" value="Ribonucleas_3_3"/>
    <property type="match status" value="1"/>
</dbReference>
<feature type="compositionally biased region" description="Acidic residues" evidence="22">
    <location>
        <begin position="986"/>
        <end position="1002"/>
    </location>
</feature>
<evidence type="ECO:0000256" key="12">
    <source>
        <dbReference type="ARBA" id="ARBA00022759"/>
    </source>
</evidence>
<dbReference type="GO" id="GO:0003723">
    <property type="term" value="F:RNA binding"/>
    <property type="evidence" value="ECO:0007669"/>
    <property type="project" value="UniProtKB-UniRule"/>
</dbReference>
<evidence type="ECO:0000256" key="11">
    <source>
        <dbReference type="ARBA" id="ARBA00022737"/>
    </source>
</evidence>
<dbReference type="HAMAP" id="MF_00104">
    <property type="entry name" value="RNase_III"/>
    <property type="match status" value="1"/>
</dbReference>
<accession>R7TLJ0</accession>
<keyword evidence="8" id="KW-0690">Ribosome biogenesis</keyword>
<keyword evidence="17" id="KW-0539">Nucleus</keyword>
<proteinExistence type="inferred from homology"/>
<evidence type="ECO:0000256" key="16">
    <source>
        <dbReference type="ARBA" id="ARBA00023211"/>
    </source>
</evidence>
<keyword evidence="14" id="KW-0460">Magnesium</keyword>
<evidence type="ECO:0000259" key="23">
    <source>
        <dbReference type="PROSITE" id="PS50137"/>
    </source>
</evidence>
<evidence type="ECO:0000256" key="18">
    <source>
        <dbReference type="ARBA" id="ARBA00032486"/>
    </source>
</evidence>
<reference evidence="26" key="3">
    <citation type="submission" date="2015-06" db="UniProtKB">
        <authorList>
            <consortium name="EnsemblMetazoa"/>
        </authorList>
    </citation>
    <scope>IDENTIFICATION</scope>
</reference>
<dbReference type="CDD" id="cd19877">
    <property type="entry name" value="DSRM_RNAse_III_meta_like"/>
    <property type="match status" value="1"/>
</dbReference>
<evidence type="ECO:0000256" key="6">
    <source>
        <dbReference type="ARBA" id="ARBA00012177"/>
    </source>
</evidence>
<dbReference type="Pfam" id="PF26050">
    <property type="entry name" value="Helical_CED_Drosha"/>
    <property type="match status" value="1"/>
</dbReference>
<dbReference type="GO" id="GO:0070877">
    <property type="term" value="C:microprocessor complex"/>
    <property type="evidence" value="ECO:0007669"/>
    <property type="project" value="TreeGrafter"/>
</dbReference>
<evidence type="ECO:0000313" key="25">
    <source>
        <dbReference type="EMBL" id="ELT91975.1"/>
    </source>
</evidence>
<dbReference type="EMBL" id="KB310317">
    <property type="protein sequence ID" value="ELT91975.1"/>
    <property type="molecule type" value="Genomic_DNA"/>
</dbReference>
<evidence type="ECO:0000256" key="19">
    <source>
        <dbReference type="ARBA" id="ARBA00078955"/>
    </source>
</evidence>
<dbReference type="GO" id="GO:0031054">
    <property type="term" value="P:pre-miRNA processing"/>
    <property type="evidence" value="ECO:0007669"/>
    <property type="project" value="InterPro"/>
</dbReference>
<evidence type="ECO:0000256" key="10">
    <source>
        <dbReference type="ARBA" id="ARBA00022723"/>
    </source>
</evidence>
<dbReference type="InterPro" id="IPR000999">
    <property type="entry name" value="RNase_III_dom"/>
</dbReference>
<keyword evidence="11" id="KW-0677">Repeat</keyword>
<evidence type="ECO:0000256" key="15">
    <source>
        <dbReference type="ARBA" id="ARBA00022884"/>
    </source>
</evidence>
<reference evidence="25 27" key="2">
    <citation type="journal article" date="2013" name="Nature">
        <title>Insights into bilaterian evolution from three spiralian genomes.</title>
        <authorList>
            <person name="Simakov O."/>
            <person name="Marletaz F."/>
            <person name="Cho S.J."/>
            <person name="Edsinger-Gonzales E."/>
            <person name="Havlak P."/>
            <person name="Hellsten U."/>
            <person name="Kuo D.H."/>
            <person name="Larsson T."/>
            <person name="Lv J."/>
            <person name="Arendt D."/>
            <person name="Savage R."/>
            <person name="Osoegawa K."/>
            <person name="de Jong P."/>
            <person name="Grimwood J."/>
            <person name="Chapman J.A."/>
            <person name="Shapiro H."/>
            <person name="Aerts A."/>
            <person name="Otillar R.P."/>
            <person name="Terry A.Y."/>
            <person name="Boore J.L."/>
            <person name="Grigoriev I.V."/>
            <person name="Lindberg D.R."/>
            <person name="Seaver E.C."/>
            <person name="Weisblat D.A."/>
            <person name="Putnam N.H."/>
            <person name="Rokhsar D.S."/>
        </authorList>
    </citation>
    <scope>NUCLEOTIDE SEQUENCE</scope>
    <source>
        <strain evidence="25 27">I ESC-2004</strain>
    </source>
</reference>
<dbReference type="Pfam" id="PF00035">
    <property type="entry name" value="dsrm"/>
    <property type="match status" value="1"/>
</dbReference>
<dbReference type="InterPro" id="IPR058938">
    <property type="entry name" value="Helical_CED_Drosha"/>
</dbReference>
<dbReference type="GO" id="GO:0046872">
    <property type="term" value="F:metal ion binding"/>
    <property type="evidence" value="ECO:0007669"/>
    <property type="project" value="UniProtKB-KW"/>
</dbReference>
<dbReference type="GO" id="GO:0031053">
    <property type="term" value="P:primary miRNA processing"/>
    <property type="evidence" value="ECO:0007669"/>
    <property type="project" value="TreeGrafter"/>
</dbReference>
<sequence>MRDELSTLLDKDEPENEVEIDLTQRLHHSGIPYLDDDLRDESAIPAWTRSSTADIYFEMTENKERVTTQRMQNLQNKFEHDLYRRAARVVAGLPSPKKTKAEPAGCQRGKEESSSSDSEDEEDEEELNEKLQSSWEDARRKRFSDPRRLHEKLWFNEPEEMNDGPICRCSLKNRQTGIRHNQYPGYKAPNKCNMESNNKQQLFHYQLTISPATNFLTKAPTTIEYDDHEYIFEGYSLLSHYKIQNVPVCKVIRFNIEYTIHWIESELPDNLSIRSVDLFSDYLYRELLELVDLDWLDAPDGHCPAYHIMPRFVRSLPDNGKEILSMNEVLLYLLRWNKPLVAEKDLSLLLKYDTNQWQKFVDDVRGTIVTYPGKRPSSLRIDQLDRSKISRGSTDYPLIVHFGIRPVQLSYAGDPKYQKLWKQYMKFKHLLSNKQKVSDADKQRLKALEDLLQELRLADSMKREVTVELSSEGFYRTGLHADVTQHALLVPVLVSHLRFHQCLDVLEERIQYKFNNRILLQLALTHPSFRIKFGTNPDHARNSLTNCGMRQLDYGDRKIHYQHRKRGINTLFHIMSKMGQKEEVQSEIFHYERLEFLGDAIVEFITSIHLFFMFPGVEEGGLTMYRIAIVQNPHLTKLAGKLNLQDFMLYAHGPDLCRDKDLRHAMANCFEALMGALFIDGGIDVADRVFADALFGEDNALFQAWTNLPQHPLQEDEPDGDRHWLTHSLHLQKVAKFEDAIGVQFNHIRLLAKAFSLRSVGYNNLTMGHNQRLEFLGDTIIQLITSEYLFKYFPDHHEGHLSLLRSSLVNNFTQSVVCEDLGMMDFVINYERKVSQPKRAKDRADLVEAFLGALYVDKGLAFCKIFCQVCFYPRLKEFIKNALWNDPKSQLQQCCLTLRGLEEEDPDIPIYKVLEFTGPTNTRKYTVAVYFKRHRLAVGQGHSIQQAEMNAAQSALKQKSKLFPLIRRQRKFLQAKFKKGSKGSDGELDEGEEEDVEEDQDEEGKKKSYSRSPSTERKDSRSRHRERFDNRSSESRQSSSRRREDDRRRSTSRERSRDSRSRSRRPSPEPRGRNSFDSFREKSINRH</sequence>